<dbReference type="AlphaFoldDB" id="A0A0F5K589"/>
<dbReference type="EMBL" id="LAQU01000003">
    <property type="protein sequence ID" value="KKB64707.1"/>
    <property type="molecule type" value="Genomic_DNA"/>
</dbReference>
<keyword evidence="3" id="KW-1185">Reference proteome</keyword>
<organism evidence="2 3">
    <name type="scientific">Robbsia andropogonis</name>
    <dbReference type="NCBI Taxonomy" id="28092"/>
    <lineage>
        <taxon>Bacteria</taxon>
        <taxon>Pseudomonadati</taxon>
        <taxon>Pseudomonadota</taxon>
        <taxon>Betaproteobacteria</taxon>
        <taxon>Burkholderiales</taxon>
        <taxon>Burkholderiaceae</taxon>
        <taxon>Robbsia</taxon>
    </lineage>
</organism>
<dbReference type="PATRIC" id="fig|28092.6.peg.1138"/>
<protein>
    <submittedName>
        <fullName evidence="2">Uncharacterized protein</fullName>
    </submittedName>
</protein>
<accession>A0A0F5K589</accession>
<evidence type="ECO:0000256" key="1">
    <source>
        <dbReference type="SAM" id="MobiDB-lite"/>
    </source>
</evidence>
<dbReference type="RefSeq" id="WP_024903589.1">
    <property type="nucleotide sequence ID" value="NZ_CADFGU010000005.1"/>
</dbReference>
<dbReference type="Proteomes" id="UP000033618">
    <property type="component" value="Unassembled WGS sequence"/>
</dbReference>
<evidence type="ECO:0000313" key="3">
    <source>
        <dbReference type="Proteomes" id="UP000033618"/>
    </source>
</evidence>
<name>A0A0F5K589_9BURK</name>
<feature type="region of interest" description="Disordered" evidence="1">
    <location>
        <begin position="88"/>
        <end position="107"/>
    </location>
</feature>
<proteinExistence type="predicted"/>
<evidence type="ECO:0000313" key="2">
    <source>
        <dbReference type="EMBL" id="KKB64707.1"/>
    </source>
</evidence>
<reference evidence="2 3" key="1">
    <citation type="submission" date="2015-03" db="EMBL/GenBank/DDBJ databases">
        <title>Draft Genome Sequence of Burkholderia andropogonis type strain ICMP2807, isolated from Sorghum bicolor.</title>
        <authorList>
            <person name="Lopes-Santos L."/>
            <person name="Castro D.B."/>
            <person name="Ottoboni L.M."/>
            <person name="Park D."/>
            <person name="Weirc B.S."/>
            <person name="Destefano S.A."/>
        </authorList>
    </citation>
    <scope>NUCLEOTIDE SEQUENCE [LARGE SCALE GENOMIC DNA]</scope>
    <source>
        <strain evidence="2 3">ICMP2807</strain>
    </source>
</reference>
<comment type="caution">
    <text evidence="2">The sequence shown here is derived from an EMBL/GenBank/DDBJ whole genome shotgun (WGS) entry which is preliminary data.</text>
</comment>
<sequence>MDETATASKRTTRATKERAADKTMLYQCDAMRREGMPCTFDFSAEAPGTAQYRLHPVNFTSGATAFGRYHQTPTRCLQGNRGGAAYATLDSPWRHGQPADANRERAP</sequence>
<gene>
    <name evidence="2" type="ORF">WM40_04800</name>
</gene>